<dbReference type="GO" id="GO:0005524">
    <property type="term" value="F:ATP binding"/>
    <property type="evidence" value="ECO:0007669"/>
    <property type="project" value="InterPro"/>
</dbReference>
<dbReference type="InterPro" id="IPR000719">
    <property type="entry name" value="Prot_kinase_dom"/>
</dbReference>
<reference evidence="4" key="2">
    <citation type="submission" date="2022-07" db="EMBL/GenBank/DDBJ databases">
        <authorList>
            <person name="Goncalves M.F.M."/>
            <person name="Hilario S."/>
            <person name="Van De Peer Y."/>
            <person name="Esteves A.C."/>
            <person name="Alves A."/>
        </authorList>
    </citation>
    <scope>NUCLEOTIDE SEQUENCE</scope>
    <source>
        <strain evidence="4">MUM 19.33</strain>
    </source>
</reference>
<accession>A0A9P9XUN5</accession>
<reference evidence="4" key="1">
    <citation type="journal article" date="2021" name="J Fungi (Basel)">
        <title>Genomic and Metabolomic Analyses of the Marine Fungus Emericellopsis cladophorae: Insights into Saltwater Adaptability Mechanisms and Its Biosynthetic Potential.</title>
        <authorList>
            <person name="Goncalves M.F.M."/>
            <person name="Hilario S."/>
            <person name="Van de Peer Y."/>
            <person name="Esteves A.C."/>
            <person name="Alves A."/>
        </authorList>
    </citation>
    <scope>NUCLEOTIDE SEQUENCE</scope>
    <source>
        <strain evidence="4">MUM 19.33</strain>
    </source>
</reference>
<sequence length="367" mass="40730">MNLWMRLPCHPNIVPFDRIVIDELEGRVVGFTSGYVPGGNLEENKSRVFRLKWLQQLIKVVDDLNLEYGIAHQDIAPRNLLVDEPTDSVRLFDFNFAARINYPSPGKGENYLEDRNDIKGVIFTTYEIITQDNSLRSMPHEDQSLDNLGLKPKPPQKTISLKNAYGQPFCFTVDKCKSMDVILVDCNAEALASAKKQINGIVHTSIVDVANIFDWSRLKKEEYVVKTLEKNVFGVIHGIGAFLPVVRKASEAKPTVNVITGSEQGITNPPGNAAYNATKATVKSLAEQLSLDLGDTKTSAHLLDAGRTHTGLTGAASGKEKPAGAWTPEQVADYLYRKMPKVQFYIICPDNDVDEQTDKKRIAVRSG</sequence>
<protein>
    <recommendedName>
        <fullName evidence="3">Protein kinase domain-containing protein</fullName>
    </recommendedName>
</protein>
<dbReference type="GO" id="GO:0004672">
    <property type="term" value="F:protein kinase activity"/>
    <property type="evidence" value="ECO:0007669"/>
    <property type="project" value="InterPro"/>
</dbReference>
<evidence type="ECO:0000313" key="5">
    <source>
        <dbReference type="Proteomes" id="UP001055219"/>
    </source>
</evidence>
<gene>
    <name evidence="4" type="ORF">J7T54_007653</name>
</gene>
<dbReference type="PANTHER" id="PTHR43008">
    <property type="entry name" value="BENZIL REDUCTASE"/>
    <property type="match status" value="1"/>
</dbReference>
<comment type="caution">
    <text evidence="4">The sequence shown here is derived from an EMBL/GenBank/DDBJ whole genome shotgun (WGS) entry which is preliminary data.</text>
</comment>
<keyword evidence="2" id="KW-0560">Oxidoreductase</keyword>
<keyword evidence="5" id="KW-1185">Reference proteome</keyword>
<dbReference type="Proteomes" id="UP001055219">
    <property type="component" value="Unassembled WGS sequence"/>
</dbReference>
<proteinExistence type="inferred from homology"/>
<dbReference type="Gene3D" id="1.10.510.10">
    <property type="entry name" value="Transferase(Phosphotransferase) domain 1"/>
    <property type="match status" value="1"/>
</dbReference>
<evidence type="ECO:0000313" key="4">
    <source>
        <dbReference type="EMBL" id="KAI6778045.1"/>
    </source>
</evidence>
<name>A0A9P9XUN5_9HYPO</name>
<dbReference type="AlphaFoldDB" id="A0A9P9XUN5"/>
<dbReference type="EMBL" id="JAGIXG020000084">
    <property type="protein sequence ID" value="KAI6778045.1"/>
    <property type="molecule type" value="Genomic_DNA"/>
</dbReference>
<dbReference type="GeneID" id="75834127"/>
<dbReference type="InterPro" id="IPR011009">
    <property type="entry name" value="Kinase-like_dom_sf"/>
</dbReference>
<comment type="similarity">
    <text evidence="1">Belongs to the short-chain dehydrogenases/reductases (SDR) family.</text>
</comment>
<feature type="domain" description="Protein kinase" evidence="3">
    <location>
        <begin position="1"/>
        <end position="312"/>
    </location>
</feature>
<dbReference type="PANTHER" id="PTHR43008:SF7">
    <property type="entry name" value="SHORT CHAIN DEHYDROGENASE_REDUCTASE (AFU_ORTHOLOGUE AFUA_2G00830)"/>
    <property type="match status" value="1"/>
</dbReference>
<dbReference type="SUPFAM" id="SSF51735">
    <property type="entry name" value="NAD(P)-binding Rossmann-fold domains"/>
    <property type="match status" value="1"/>
</dbReference>
<dbReference type="GO" id="GO:0050664">
    <property type="term" value="F:oxidoreductase activity, acting on NAD(P)H, oxygen as acceptor"/>
    <property type="evidence" value="ECO:0007669"/>
    <property type="project" value="TreeGrafter"/>
</dbReference>
<dbReference type="CDD" id="cd05233">
    <property type="entry name" value="SDR_c"/>
    <property type="match status" value="1"/>
</dbReference>
<dbReference type="RefSeq" id="XP_051358901.1">
    <property type="nucleotide sequence ID" value="XM_051510153.1"/>
</dbReference>
<evidence type="ECO:0000259" key="3">
    <source>
        <dbReference type="PROSITE" id="PS50011"/>
    </source>
</evidence>
<organism evidence="4 5">
    <name type="scientific">Emericellopsis cladophorae</name>
    <dbReference type="NCBI Taxonomy" id="2686198"/>
    <lineage>
        <taxon>Eukaryota</taxon>
        <taxon>Fungi</taxon>
        <taxon>Dikarya</taxon>
        <taxon>Ascomycota</taxon>
        <taxon>Pezizomycotina</taxon>
        <taxon>Sordariomycetes</taxon>
        <taxon>Hypocreomycetidae</taxon>
        <taxon>Hypocreales</taxon>
        <taxon>Bionectriaceae</taxon>
        <taxon>Emericellopsis</taxon>
    </lineage>
</organism>
<dbReference type="Gene3D" id="3.40.50.720">
    <property type="entry name" value="NAD(P)-binding Rossmann-like Domain"/>
    <property type="match status" value="1"/>
</dbReference>
<dbReference type="PROSITE" id="PS50011">
    <property type="entry name" value="PROTEIN_KINASE_DOM"/>
    <property type="match status" value="1"/>
</dbReference>
<evidence type="ECO:0000256" key="2">
    <source>
        <dbReference type="ARBA" id="ARBA00023002"/>
    </source>
</evidence>
<dbReference type="InterPro" id="IPR002347">
    <property type="entry name" value="SDR_fam"/>
</dbReference>
<dbReference type="InterPro" id="IPR036291">
    <property type="entry name" value="NAD(P)-bd_dom_sf"/>
</dbReference>
<evidence type="ECO:0000256" key="1">
    <source>
        <dbReference type="ARBA" id="ARBA00006484"/>
    </source>
</evidence>
<dbReference type="SUPFAM" id="SSF56112">
    <property type="entry name" value="Protein kinase-like (PK-like)"/>
    <property type="match status" value="1"/>
</dbReference>
<dbReference type="OrthoDB" id="4062651at2759"/>
<dbReference type="Pfam" id="PF00106">
    <property type="entry name" value="adh_short"/>
    <property type="match status" value="1"/>
</dbReference>
<dbReference type="GO" id="GO:0016616">
    <property type="term" value="F:oxidoreductase activity, acting on the CH-OH group of donors, NAD or NADP as acceptor"/>
    <property type="evidence" value="ECO:0007669"/>
    <property type="project" value="UniProtKB-ARBA"/>
</dbReference>